<organism evidence="1 2">
    <name type="scientific">Blautia hominis</name>
    <dbReference type="NCBI Taxonomy" id="2025493"/>
    <lineage>
        <taxon>Bacteria</taxon>
        <taxon>Bacillati</taxon>
        <taxon>Bacillota</taxon>
        <taxon>Clostridia</taxon>
        <taxon>Lachnospirales</taxon>
        <taxon>Lachnospiraceae</taxon>
        <taxon>Blautia</taxon>
    </lineage>
</organism>
<evidence type="ECO:0000313" key="2">
    <source>
        <dbReference type="Proteomes" id="UP001600943"/>
    </source>
</evidence>
<dbReference type="RefSeq" id="WP_171285538.1">
    <property type="nucleotide sequence ID" value="NZ_BAABYW010000001.1"/>
</dbReference>
<dbReference type="EMBL" id="BAABYW010000001">
    <property type="protein sequence ID" value="GAA6410573.1"/>
    <property type="molecule type" value="Genomic_DNA"/>
</dbReference>
<reference evidence="1 2" key="1">
    <citation type="submission" date="2024-04" db="EMBL/GenBank/DDBJ databases">
        <title>Defined microbial consortia suppress multidrug-resistant proinflammatory Enterobacteriaceae via ecological control.</title>
        <authorList>
            <person name="Furuichi M."/>
            <person name="Kawaguchi T."/>
            <person name="Pust M."/>
            <person name="Yasuma K."/>
            <person name="Plichta D."/>
            <person name="Hasegawa N."/>
            <person name="Ohya T."/>
            <person name="Bhattarai S."/>
            <person name="Sasajima S."/>
            <person name="Aoto Y."/>
            <person name="Tuganbaev T."/>
            <person name="Yaginuma M."/>
            <person name="Ueda M."/>
            <person name="Okahashi N."/>
            <person name="Amafuji K."/>
            <person name="Kiridooshi Y."/>
            <person name="Sugita K."/>
            <person name="Strazar M."/>
            <person name="Skelly A."/>
            <person name="Suda W."/>
            <person name="Hattori M."/>
            <person name="Nakamoto N."/>
            <person name="Caballero S."/>
            <person name="Norman J."/>
            <person name="Olle B."/>
            <person name="Tanoue T."/>
            <person name="Arita M."/>
            <person name="Bucci V."/>
            <person name="Atarashi K."/>
            <person name="Xavier R."/>
            <person name="Honda K."/>
        </authorList>
    </citation>
    <scope>NUCLEOTIDE SEQUENCE [LARGE SCALE GENOMIC DNA]</scope>
    <source>
        <strain evidence="2">k04-0078-D8-1</strain>
    </source>
</reference>
<comment type="caution">
    <text evidence="1">The sequence shown here is derived from an EMBL/GenBank/DDBJ whole genome shotgun (WGS) entry which is preliminary data.</text>
</comment>
<protein>
    <submittedName>
        <fullName evidence="1">Uncharacterized protein</fullName>
    </submittedName>
</protein>
<accession>A0ABQ0BGW5</accession>
<dbReference type="Proteomes" id="UP001600943">
    <property type="component" value="Unassembled WGS sequence"/>
</dbReference>
<gene>
    <name evidence="1" type="ORF">K040078D81_46900</name>
</gene>
<proteinExistence type="predicted"/>
<evidence type="ECO:0000313" key="1">
    <source>
        <dbReference type="EMBL" id="GAA6410573.1"/>
    </source>
</evidence>
<name>A0ABQ0BGW5_9FIRM</name>
<sequence>MSKDELLSKIDERIDFLFSSPAFYDDAKAHGIAAYDKYCEEKGKEPSYTLLSDFINESVMKCAISTALRETVNLLVDEGVISEK</sequence>
<keyword evidence="2" id="KW-1185">Reference proteome</keyword>